<dbReference type="EMBL" id="MU004232">
    <property type="protein sequence ID" value="KAF2672066.1"/>
    <property type="molecule type" value="Genomic_DNA"/>
</dbReference>
<proteinExistence type="predicted"/>
<name>A0A6A6UK22_9PEZI</name>
<reference evidence="1" key="1">
    <citation type="journal article" date="2020" name="Stud. Mycol.">
        <title>101 Dothideomycetes genomes: a test case for predicting lifestyles and emergence of pathogens.</title>
        <authorList>
            <person name="Haridas S."/>
            <person name="Albert R."/>
            <person name="Binder M."/>
            <person name="Bloem J."/>
            <person name="Labutti K."/>
            <person name="Salamov A."/>
            <person name="Andreopoulos B."/>
            <person name="Baker S."/>
            <person name="Barry K."/>
            <person name="Bills G."/>
            <person name="Bluhm B."/>
            <person name="Cannon C."/>
            <person name="Castanera R."/>
            <person name="Culley D."/>
            <person name="Daum C."/>
            <person name="Ezra D."/>
            <person name="Gonzalez J."/>
            <person name="Henrissat B."/>
            <person name="Kuo A."/>
            <person name="Liang C."/>
            <person name="Lipzen A."/>
            <person name="Lutzoni F."/>
            <person name="Magnuson J."/>
            <person name="Mondo S."/>
            <person name="Nolan M."/>
            <person name="Ohm R."/>
            <person name="Pangilinan J."/>
            <person name="Park H.-J."/>
            <person name="Ramirez L."/>
            <person name="Alfaro M."/>
            <person name="Sun H."/>
            <person name="Tritt A."/>
            <person name="Yoshinaga Y."/>
            <person name="Zwiers L.-H."/>
            <person name="Turgeon B."/>
            <person name="Goodwin S."/>
            <person name="Spatafora J."/>
            <person name="Crous P."/>
            <person name="Grigoriev I."/>
        </authorList>
    </citation>
    <scope>NUCLEOTIDE SEQUENCE</scope>
    <source>
        <strain evidence="1">CBS 115976</strain>
    </source>
</reference>
<evidence type="ECO:0000313" key="1">
    <source>
        <dbReference type="EMBL" id="KAF2672066.1"/>
    </source>
</evidence>
<organism evidence="1 2">
    <name type="scientific">Microthyrium microscopicum</name>
    <dbReference type="NCBI Taxonomy" id="703497"/>
    <lineage>
        <taxon>Eukaryota</taxon>
        <taxon>Fungi</taxon>
        <taxon>Dikarya</taxon>
        <taxon>Ascomycota</taxon>
        <taxon>Pezizomycotina</taxon>
        <taxon>Dothideomycetes</taxon>
        <taxon>Dothideomycetes incertae sedis</taxon>
        <taxon>Microthyriales</taxon>
        <taxon>Microthyriaceae</taxon>
        <taxon>Microthyrium</taxon>
    </lineage>
</organism>
<accession>A0A6A6UK22</accession>
<sequence length="86" mass="9815">MLAKEYRRKELSKPSFIAWAPSDVPMAIFPSQNRLQGHLIVCFTIQAMNYTHRILNWHSTFSPIISIYLNLAYPAPPSNSIGHSTQ</sequence>
<gene>
    <name evidence="1" type="ORF">BT63DRAFT_422571</name>
</gene>
<protein>
    <submittedName>
        <fullName evidence="1">Uncharacterized protein</fullName>
    </submittedName>
</protein>
<dbReference type="AlphaFoldDB" id="A0A6A6UK22"/>
<evidence type="ECO:0000313" key="2">
    <source>
        <dbReference type="Proteomes" id="UP000799302"/>
    </source>
</evidence>
<dbReference type="Proteomes" id="UP000799302">
    <property type="component" value="Unassembled WGS sequence"/>
</dbReference>
<keyword evidence="2" id="KW-1185">Reference proteome</keyword>